<gene>
    <name evidence="3" type="ORF">BIFLH664_01302</name>
    <name evidence="2" type="ORF">BIFLH665_01042</name>
</gene>
<dbReference type="EMBL" id="CABWKE010000015">
    <property type="protein sequence ID" value="VWQ27944.1"/>
    <property type="molecule type" value="Genomic_DNA"/>
</dbReference>
<accession>A0A8U0LGQ7</accession>
<dbReference type="Proteomes" id="UP000494270">
    <property type="component" value="Unassembled WGS sequence"/>
</dbReference>
<name>A0A8U0LGQ7_BIFLI</name>
<dbReference type="AlphaFoldDB" id="A0A8U0LGQ7"/>
<keyword evidence="1" id="KW-0812">Transmembrane</keyword>
<comment type="caution">
    <text evidence="2">The sequence shown here is derived from an EMBL/GenBank/DDBJ whole genome shotgun (WGS) entry which is preliminary data.</text>
</comment>
<reference evidence="4 5" key="1">
    <citation type="submission" date="2019-10" db="EMBL/GenBank/DDBJ databases">
        <authorList>
            <consortium name="Melissa Lawson"/>
            <person name="O'neill I."/>
        </authorList>
    </citation>
    <scope>NUCLEOTIDE SEQUENCE [LARGE SCALE GENOMIC DNA]</scope>
    <source>
        <strain evidence="3">LH_664</strain>
        <strain evidence="2">LH_665</strain>
    </source>
</reference>
<dbReference type="EMBL" id="CABWKI010000025">
    <property type="protein sequence ID" value="VWQ36084.1"/>
    <property type="molecule type" value="Genomic_DNA"/>
</dbReference>
<evidence type="ECO:0000313" key="4">
    <source>
        <dbReference type="Proteomes" id="UP000494179"/>
    </source>
</evidence>
<feature type="transmembrane region" description="Helical" evidence="1">
    <location>
        <begin position="36"/>
        <end position="57"/>
    </location>
</feature>
<evidence type="ECO:0000313" key="3">
    <source>
        <dbReference type="EMBL" id="VWQ36084.1"/>
    </source>
</evidence>
<evidence type="ECO:0000313" key="5">
    <source>
        <dbReference type="Proteomes" id="UP000494270"/>
    </source>
</evidence>
<organism evidence="2 5">
    <name type="scientific">Bifidobacterium longum subsp. infantis</name>
    <dbReference type="NCBI Taxonomy" id="1682"/>
    <lineage>
        <taxon>Bacteria</taxon>
        <taxon>Bacillati</taxon>
        <taxon>Actinomycetota</taxon>
        <taxon>Actinomycetes</taxon>
        <taxon>Bifidobacteriales</taxon>
        <taxon>Bifidobacteriaceae</taxon>
        <taxon>Bifidobacterium</taxon>
    </lineage>
</organism>
<evidence type="ECO:0000256" key="1">
    <source>
        <dbReference type="SAM" id="Phobius"/>
    </source>
</evidence>
<keyword evidence="1" id="KW-1133">Transmembrane helix</keyword>
<protein>
    <submittedName>
        <fullName evidence="2">Uncharacterized protein</fullName>
    </submittedName>
</protein>
<proteinExistence type="predicted"/>
<dbReference type="Proteomes" id="UP000494179">
    <property type="component" value="Unassembled WGS sequence"/>
</dbReference>
<keyword evidence="1" id="KW-0472">Membrane</keyword>
<feature type="transmembrane region" description="Helical" evidence="1">
    <location>
        <begin position="7"/>
        <end position="30"/>
    </location>
</feature>
<evidence type="ECO:0000313" key="2">
    <source>
        <dbReference type="EMBL" id="VWQ27944.1"/>
    </source>
</evidence>
<sequence length="65" mass="6869">MNLTTSIVIIGINIGCLISPYFFALTASVFGNSSAGFAIIVGGALYFVMVVIELITLKVDKKLTV</sequence>